<proteinExistence type="predicted"/>
<evidence type="ECO:0000313" key="3">
    <source>
        <dbReference type="Proteomes" id="UP000287651"/>
    </source>
</evidence>
<organism evidence="2 3">
    <name type="scientific">Ensete ventricosum</name>
    <name type="common">Abyssinian banana</name>
    <name type="synonym">Musa ensete</name>
    <dbReference type="NCBI Taxonomy" id="4639"/>
    <lineage>
        <taxon>Eukaryota</taxon>
        <taxon>Viridiplantae</taxon>
        <taxon>Streptophyta</taxon>
        <taxon>Embryophyta</taxon>
        <taxon>Tracheophyta</taxon>
        <taxon>Spermatophyta</taxon>
        <taxon>Magnoliopsida</taxon>
        <taxon>Liliopsida</taxon>
        <taxon>Zingiberales</taxon>
        <taxon>Musaceae</taxon>
        <taxon>Ensete</taxon>
    </lineage>
</organism>
<dbReference type="Proteomes" id="UP000287651">
    <property type="component" value="Unassembled WGS sequence"/>
</dbReference>
<evidence type="ECO:0000256" key="1">
    <source>
        <dbReference type="SAM" id="MobiDB-lite"/>
    </source>
</evidence>
<reference evidence="2 3" key="1">
    <citation type="journal article" date="2014" name="Agronomy (Basel)">
        <title>A Draft Genome Sequence for Ensete ventricosum, the Drought-Tolerant Tree Against Hunger.</title>
        <authorList>
            <person name="Harrison J."/>
            <person name="Moore K.A."/>
            <person name="Paszkiewicz K."/>
            <person name="Jones T."/>
            <person name="Grant M."/>
            <person name="Ambacheew D."/>
            <person name="Muzemil S."/>
            <person name="Studholme D.J."/>
        </authorList>
    </citation>
    <scope>NUCLEOTIDE SEQUENCE [LARGE SCALE GENOMIC DNA]</scope>
</reference>
<accession>A0A426XNM6</accession>
<protein>
    <submittedName>
        <fullName evidence="2">Uncharacterized protein</fullName>
    </submittedName>
</protein>
<name>A0A426XNM6_ENSVE</name>
<sequence>CLRRRSSGLSLPLSPKDESNSLARARSFLPPPLHVQFPSTIEGEDSRFLRQHYRSYLRLILPLLPFTALSRLS</sequence>
<dbReference type="EMBL" id="AMZH03018877">
    <property type="protein sequence ID" value="RRT41064.1"/>
    <property type="molecule type" value="Genomic_DNA"/>
</dbReference>
<evidence type="ECO:0000313" key="2">
    <source>
        <dbReference type="EMBL" id="RRT41064.1"/>
    </source>
</evidence>
<comment type="caution">
    <text evidence="2">The sequence shown here is derived from an EMBL/GenBank/DDBJ whole genome shotgun (WGS) entry which is preliminary data.</text>
</comment>
<gene>
    <name evidence="2" type="ORF">B296_00057337</name>
</gene>
<dbReference type="AlphaFoldDB" id="A0A426XNM6"/>
<feature type="region of interest" description="Disordered" evidence="1">
    <location>
        <begin position="1"/>
        <end position="20"/>
    </location>
</feature>
<feature type="non-terminal residue" evidence="2">
    <location>
        <position position="1"/>
    </location>
</feature>